<organism evidence="10 11">
    <name type="scientific">Rhodoferax ferrireducens</name>
    <dbReference type="NCBI Taxonomy" id="192843"/>
    <lineage>
        <taxon>Bacteria</taxon>
        <taxon>Pseudomonadati</taxon>
        <taxon>Pseudomonadota</taxon>
        <taxon>Betaproteobacteria</taxon>
        <taxon>Burkholderiales</taxon>
        <taxon>Comamonadaceae</taxon>
        <taxon>Rhodoferax</taxon>
    </lineage>
</organism>
<dbReference type="Pfam" id="PF01739">
    <property type="entry name" value="CheR"/>
    <property type="match status" value="1"/>
</dbReference>
<dbReference type="InterPro" id="IPR000673">
    <property type="entry name" value="Sig_transdc_resp-reg_Me-estase"/>
</dbReference>
<dbReference type="GO" id="GO:0008983">
    <property type="term" value="F:protein-glutamate O-methyltransferase activity"/>
    <property type="evidence" value="ECO:0007669"/>
    <property type="project" value="UniProtKB-EC"/>
</dbReference>
<dbReference type="PRINTS" id="PR00996">
    <property type="entry name" value="CHERMTFRASE"/>
</dbReference>
<feature type="active site" evidence="6">
    <location>
        <position position="28"/>
    </location>
</feature>
<dbReference type="InterPro" id="IPR022641">
    <property type="entry name" value="CheR_N"/>
</dbReference>
<reference evidence="10 11" key="1">
    <citation type="submission" date="2017-01" db="EMBL/GenBank/DDBJ databases">
        <title>Novel large sulfur bacteria in the metagenomes of groundwater-fed chemosynthetic microbial mats in the Lake Huron basin.</title>
        <authorList>
            <person name="Sharrar A.M."/>
            <person name="Flood B.E."/>
            <person name="Bailey J.V."/>
            <person name="Jones D.S."/>
            <person name="Biddanda B."/>
            <person name="Ruberg S.A."/>
            <person name="Marcus D.N."/>
            <person name="Dick G.J."/>
        </authorList>
    </citation>
    <scope>NUCLEOTIDE SEQUENCE [LARGE SCALE GENOMIC DNA]</scope>
    <source>
        <strain evidence="10">A7</strain>
    </source>
</reference>
<dbReference type="GO" id="GO:0005737">
    <property type="term" value="C:cytoplasm"/>
    <property type="evidence" value="ECO:0007669"/>
    <property type="project" value="InterPro"/>
</dbReference>
<dbReference type="SUPFAM" id="SSF53335">
    <property type="entry name" value="S-adenosyl-L-methionine-dependent methyltransferases"/>
    <property type="match status" value="1"/>
</dbReference>
<sequence>MSNEISVEPAELVIAPDPGPHIVAIGASAGGLEALEKLFDGLSCNTGATFVVIQHLSPDHKSMMANLLSRHTQMPVVMVEQDMPIEPDRVYLIPPGSIMHMGEGTLSLTPKNPRTLTLPIDVFFKSMAHHYGARSVGVVLSGTGSDGTRGAASINDAGGFLIAQEPENAKFDGMPRSVIATGLVDAILPVEQIGARLIAHITNQPIVKAAVALEEPAARALALSPEAAMNGILRLLLQVGGIDFQEYKAGTVMRRIERRMNVRQVTSLEAYLDLLNDDRNEVLTLRRELLIPVTSFFRDTEAFEILGRQIIDPMVARKQAGDSIRVWAAAVSTGEEAYSIAMMFLEAFDSLKRWPSLKIFATDVEQQNIETAGAGTYPESIAAEVSPQQLERFFVKKGNNFVVKNELRQCIVFARHNLLNDPPFTRMDLVVCRNVLIYFRTPAQERALKRLQYALLPGAHMFLGSSESLAELQKDFTPVSAKHKIWQMIKPLNMPLDVVKGSGYGYTTSVPLVTNQLTRSNRLKTTAVDQGFAALLKAFGPPAAILVNSRHELVHSYGDVHKFLQLREGHASLELNRILPDVLVPVAVALLFKSGREGASVSSDRLKVTSREGEVDHLRMSAWPVEEFEGERLTLLAFERLQSVASEDTLATTIDVDSETAERMEVLERELTATRESLQATVEELETSNEELQSTNEELMSSNEELQSSNEELQSVNEELNTVNAEYQEKIDILNRLNADLDNMAQAVAAGTVFVDENLHLTRFSPDATHIFKLRDTDLGRPLDDLAHTLIYPDLINDLSRTLKDGVRVEKEIRGINGLHYFVRMLPYSVPSSPSKGAVITFMDVTALHEVSRLQHIIDSLSENIAVLNSHGVITLVNSAWRNFAMNNGDPDMVRSGPGVNYLEVCSASLDASDTSVTVAQRGVREVLEGTRAHFSLEYPCHSPTEERWFVMHVSPVAGEQPGAVVSHINITEWRKHNVKDAV</sequence>
<dbReference type="Gene3D" id="1.10.155.10">
    <property type="entry name" value="Chemotaxis receptor methyltransferase CheR, N-terminal domain"/>
    <property type="match status" value="1"/>
</dbReference>
<evidence type="ECO:0000313" key="11">
    <source>
        <dbReference type="Proteomes" id="UP000192505"/>
    </source>
</evidence>
<dbReference type="PROSITE" id="PS50122">
    <property type="entry name" value="CHEB"/>
    <property type="match status" value="1"/>
</dbReference>
<evidence type="ECO:0000256" key="6">
    <source>
        <dbReference type="PROSITE-ProRule" id="PRU00050"/>
    </source>
</evidence>
<dbReference type="PANTHER" id="PTHR24422">
    <property type="entry name" value="CHEMOTAXIS PROTEIN METHYLTRANSFERASE"/>
    <property type="match status" value="1"/>
</dbReference>
<dbReference type="GO" id="GO:0032259">
    <property type="term" value="P:methylation"/>
    <property type="evidence" value="ECO:0007669"/>
    <property type="project" value="UniProtKB-KW"/>
</dbReference>
<dbReference type="CDD" id="cd16434">
    <property type="entry name" value="CheB-CheR_fusion"/>
    <property type="match status" value="1"/>
</dbReference>
<dbReference type="InterPro" id="IPR050903">
    <property type="entry name" value="Bact_Chemotaxis_MeTrfase"/>
</dbReference>
<feature type="active site" evidence="6">
    <location>
        <position position="146"/>
    </location>
</feature>
<comment type="catalytic activity">
    <reaction evidence="1">
        <text>L-glutamyl-[protein] + S-adenosyl-L-methionine = [protein]-L-glutamate 5-O-methyl ester + S-adenosyl-L-homocysteine</text>
        <dbReference type="Rhea" id="RHEA:24452"/>
        <dbReference type="Rhea" id="RHEA-COMP:10208"/>
        <dbReference type="Rhea" id="RHEA-COMP:10311"/>
        <dbReference type="ChEBI" id="CHEBI:29973"/>
        <dbReference type="ChEBI" id="CHEBI:57856"/>
        <dbReference type="ChEBI" id="CHEBI:59789"/>
        <dbReference type="ChEBI" id="CHEBI:82795"/>
        <dbReference type="EC" id="2.1.1.80"/>
    </reaction>
</comment>
<dbReference type="Pfam" id="PF01339">
    <property type="entry name" value="CheB_methylest"/>
    <property type="match status" value="1"/>
</dbReference>
<evidence type="ECO:0000259" key="9">
    <source>
        <dbReference type="PROSITE" id="PS50123"/>
    </source>
</evidence>
<accession>A0A1W9KUQ7</accession>
<dbReference type="GO" id="GO:0000156">
    <property type="term" value="F:phosphorelay response regulator activity"/>
    <property type="evidence" value="ECO:0007669"/>
    <property type="project" value="InterPro"/>
</dbReference>
<dbReference type="InterPro" id="IPR035965">
    <property type="entry name" value="PAS-like_dom_sf"/>
</dbReference>
<gene>
    <name evidence="10" type="ORF">BWK72_10925</name>
</gene>
<name>A0A1W9KUQ7_9BURK</name>
<evidence type="ECO:0000256" key="3">
    <source>
        <dbReference type="ARBA" id="ARBA00022603"/>
    </source>
</evidence>
<evidence type="ECO:0000256" key="7">
    <source>
        <dbReference type="SAM" id="Coils"/>
    </source>
</evidence>
<dbReference type="InterPro" id="IPR035909">
    <property type="entry name" value="CheB_C"/>
</dbReference>
<dbReference type="EC" id="2.1.1.80" evidence="2"/>
<evidence type="ECO:0000313" key="10">
    <source>
        <dbReference type="EMBL" id="OQW87822.1"/>
    </source>
</evidence>
<protein>
    <recommendedName>
        <fullName evidence="2">protein-glutamate O-methyltransferase</fullName>
        <ecNumber evidence="2">2.1.1.80</ecNumber>
    </recommendedName>
</protein>
<evidence type="ECO:0000259" key="8">
    <source>
        <dbReference type="PROSITE" id="PS50122"/>
    </source>
</evidence>
<dbReference type="SUPFAM" id="SSF52738">
    <property type="entry name" value="Methylesterase CheB, C-terminal domain"/>
    <property type="match status" value="1"/>
</dbReference>
<dbReference type="InterPro" id="IPR022642">
    <property type="entry name" value="CheR_C"/>
</dbReference>
<dbReference type="AlphaFoldDB" id="A0A1W9KUQ7"/>
<comment type="caution">
    <text evidence="10">The sequence shown here is derived from an EMBL/GenBank/DDBJ whole genome shotgun (WGS) entry which is preliminary data.</text>
</comment>
<feature type="domain" description="CheR-type methyltransferase" evidence="9">
    <location>
        <begin position="232"/>
        <end position="477"/>
    </location>
</feature>
<proteinExistence type="predicted"/>
<dbReference type="SMART" id="SM00138">
    <property type="entry name" value="MeTrc"/>
    <property type="match status" value="1"/>
</dbReference>
<keyword evidence="6" id="KW-0145">Chemotaxis</keyword>
<keyword evidence="7" id="KW-0175">Coiled coil</keyword>
<keyword evidence="6" id="KW-0378">Hydrolase</keyword>
<dbReference type="Gene3D" id="3.30.450.20">
    <property type="entry name" value="PAS domain"/>
    <property type="match status" value="2"/>
</dbReference>
<evidence type="ECO:0000256" key="5">
    <source>
        <dbReference type="ARBA" id="ARBA00022691"/>
    </source>
</evidence>
<evidence type="ECO:0000256" key="4">
    <source>
        <dbReference type="ARBA" id="ARBA00022679"/>
    </source>
</evidence>
<dbReference type="InterPro" id="IPR013656">
    <property type="entry name" value="PAS_4"/>
</dbReference>
<evidence type="ECO:0000256" key="1">
    <source>
        <dbReference type="ARBA" id="ARBA00001541"/>
    </source>
</evidence>
<evidence type="ECO:0000256" key="2">
    <source>
        <dbReference type="ARBA" id="ARBA00012534"/>
    </source>
</evidence>
<dbReference type="InterPro" id="IPR036804">
    <property type="entry name" value="CheR_N_sf"/>
</dbReference>
<dbReference type="Pfam" id="PF03705">
    <property type="entry name" value="CheR_N"/>
    <property type="match status" value="1"/>
</dbReference>
<feature type="coiled-coil region" evidence="7">
    <location>
        <begin position="664"/>
        <end position="744"/>
    </location>
</feature>
<dbReference type="Pfam" id="PF08448">
    <property type="entry name" value="PAS_4"/>
    <property type="match status" value="1"/>
</dbReference>
<keyword evidence="3" id="KW-0489">Methyltransferase</keyword>
<dbReference type="Gene3D" id="3.40.50.180">
    <property type="entry name" value="Methylesterase CheB, C-terminal domain"/>
    <property type="match status" value="1"/>
</dbReference>
<dbReference type="GO" id="GO:0006935">
    <property type="term" value="P:chemotaxis"/>
    <property type="evidence" value="ECO:0007669"/>
    <property type="project" value="UniProtKB-UniRule"/>
</dbReference>
<dbReference type="PROSITE" id="PS50123">
    <property type="entry name" value="CHER"/>
    <property type="match status" value="1"/>
</dbReference>
<dbReference type="Proteomes" id="UP000192505">
    <property type="component" value="Unassembled WGS sequence"/>
</dbReference>
<dbReference type="Gene3D" id="3.40.50.150">
    <property type="entry name" value="Vaccinia Virus protein VP39"/>
    <property type="match status" value="1"/>
</dbReference>
<dbReference type="Pfam" id="PF13596">
    <property type="entry name" value="PAS_10"/>
    <property type="match status" value="1"/>
</dbReference>
<dbReference type="SUPFAM" id="SSF55785">
    <property type="entry name" value="PYP-like sensor domain (PAS domain)"/>
    <property type="match status" value="1"/>
</dbReference>
<keyword evidence="4" id="KW-0808">Transferase</keyword>
<dbReference type="SUPFAM" id="SSF47757">
    <property type="entry name" value="Chemotaxis receptor methyltransferase CheR, N-terminal domain"/>
    <property type="match status" value="1"/>
</dbReference>
<feature type="active site" evidence="6">
    <location>
        <position position="55"/>
    </location>
</feature>
<feature type="domain" description="CheB-type methylesterase" evidence="8">
    <location>
        <begin position="16"/>
        <end position="204"/>
    </location>
</feature>
<dbReference type="InterPro" id="IPR000780">
    <property type="entry name" value="CheR_MeTrfase"/>
</dbReference>
<dbReference type="GO" id="GO:0008984">
    <property type="term" value="F:protein-glutamate methylesterase activity"/>
    <property type="evidence" value="ECO:0007669"/>
    <property type="project" value="InterPro"/>
</dbReference>
<dbReference type="EMBL" id="MTEI01000006">
    <property type="protein sequence ID" value="OQW87822.1"/>
    <property type="molecule type" value="Genomic_DNA"/>
</dbReference>
<dbReference type="InterPro" id="IPR029063">
    <property type="entry name" value="SAM-dependent_MTases_sf"/>
</dbReference>
<keyword evidence="5" id="KW-0949">S-adenosyl-L-methionine</keyword>